<comment type="caution">
    <text evidence="1">The sequence shown here is derived from an EMBL/GenBank/DDBJ whole genome shotgun (WGS) entry which is preliminary data.</text>
</comment>
<evidence type="ECO:0000313" key="2">
    <source>
        <dbReference type="Proteomes" id="UP001235064"/>
    </source>
</evidence>
<keyword evidence="1" id="KW-0418">Kinase</keyword>
<dbReference type="RefSeq" id="WP_286290144.1">
    <property type="nucleotide sequence ID" value="NZ_JASXSZ010000006.1"/>
</dbReference>
<organism evidence="1 2">
    <name type="scientific">Microbacterium candidum</name>
    <dbReference type="NCBI Taxonomy" id="3041922"/>
    <lineage>
        <taxon>Bacteria</taxon>
        <taxon>Bacillati</taxon>
        <taxon>Actinomycetota</taxon>
        <taxon>Actinomycetes</taxon>
        <taxon>Micrococcales</taxon>
        <taxon>Microbacteriaceae</taxon>
        <taxon>Microbacterium</taxon>
    </lineage>
</organism>
<dbReference type="SUPFAM" id="SSF52540">
    <property type="entry name" value="P-loop containing nucleoside triphosphate hydrolases"/>
    <property type="match status" value="1"/>
</dbReference>
<dbReference type="InterPro" id="IPR027417">
    <property type="entry name" value="P-loop_NTPase"/>
</dbReference>
<dbReference type="EMBL" id="JASXSZ010000006">
    <property type="protein sequence ID" value="MDL9981138.1"/>
    <property type="molecule type" value="Genomic_DNA"/>
</dbReference>
<dbReference type="Gene3D" id="3.40.50.300">
    <property type="entry name" value="P-loop containing nucleotide triphosphate hydrolases"/>
    <property type="match status" value="1"/>
</dbReference>
<sequence length="225" mass="25236">MRLPNTPLTELQRGLRDDVRRWFPAGRVILGVDGIDGAGKSVFADSLAAVFAEDGSAVFRASMDDFHRPRAERYALGRRSPEGFYRDSYDEDTLRRVLIDPFRDAAHTSATTGFQLAAFDLARDAPVEARWVTGPADAVLIVDGIFLQRPSLEDCWDRTVWLDVPWAAAYARMAERDGIDPDPDAPSNARWRGGMQLYLDEVQPRDASSFIVDNADLMHPRRVRA</sequence>
<accession>A0ABT7N359</accession>
<reference evidence="1 2" key="1">
    <citation type="submission" date="2023-06" db="EMBL/GenBank/DDBJ databases">
        <title>Microbacterium sp. nov., isolated from a waste landfill.</title>
        <authorList>
            <person name="Wen W."/>
        </authorList>
    </citation>
    <scope>NUCLEOTIDE SEQUENCE [LARGE SCALE GENOMIC DNA]</scope>
    <source>
        <strain evidence="1 2">ASV49</strain>
    </source>
</reference>
<keyword evidence="1" id="KW-0808">Transferase</keyword>
<proteinExistence type="predicted"/>
<protein>
    <submittedName>
        <fullName evidence="1">Uridine kinase</fullName>
    </submittedName>
</protein>
<dbReference type="GO" id="GO:0016301">
    <property type="term" value="F:kinase activity"/>
    <property type="evidence" value="ECO:0007669"/>
    <property type="project" value="UniProtKB-KW"/>
</dbReference>
<gene>
    <name evidence="1" type="ORF">QSV35_17535</name>
</gene>
<name>A0ABT7N359_9MICO</name>
<evidence type="ECO:0000313" key="1">
    <source>
        <dbReference type="EMBL" id="MDL9981138.1"/>
    </source>
</evidence>
<keyword evidence="2" id="KW-1185">Reference proteome</keyword>
<dbReference type="Proteomes" id="UP001235064">
    <property type="component" value="Unassembled WGS sequence"/>
</dbReference>